<dbReference type="Gene3D" id="3.40.50.150">
    <property type="entry name" value="Vaccinia Virus protein VP39"/>
    <property type="match status" value="1"/>
</dbReference>
<dbReference type="GO" id="GO:0030798">
    <property type="term" value="F:trans-aconitate 2-methyltransferase activity"/>
    <property type="evidence" value="ECO:0007669"/>
    <property type="project" value="UniProtKB-EC"/>
</dbReference>
<dbReference type="GO" id="GO:0032259">
    <property type="term" value="P:methylation"/>
    <property type="evidence" value="ECO:0007669"/>
    <property type="project" value="UniProtKB-KW"/>
</dbReference>
<gene>
    <name evidence="4" type="primary">tam_1</name>
    <name evidence="4" type="ORF">DEA8626_01275</name>
</gene>
<name>A0A2R8B567_9RHOB</name>
<protein>
    <submittedName>
        <fullName evidence="4">Trans-aconitate 2-methyltransferase</fullName>
        <ecNumber evidence="4">2.1.1.144</ecNumber>
    </submittedName>
</protein>
<dbReference type="InterPro" id="IPR041698">
    <property type="entry name" value="Methyltransf_25"/>
</dbReference>
<reference evidence="4 5" key="1">
    <citation type="submission" date="2018-03" db="EMBL/GenBank/DDBJ databases">
        <authorList>
            <person name="Keele B.F."/>
        </authorList>
    </citation>
    <scope>NUCLEOTIDE SEQUENCE [LARGE SCALE GENOMIC DNA]</scope>
    <source>
        <strain evidence="4 5">CECT 8626</strain>
    </source>
</reference>
<keyword evidence="1 4" id="KW-0489">Methyltransferase</keyword>
<evidence type="ECO:0000313" key="4">
    <source>
        <dbReference type="EMBL" id="SPH17748.1"/>
    </source>
</evidence>
<dbReference type="AlphaFoldDB" id="A0A2R8B567"/>
<evidence type="ECO:0000259" key="3">
    <source>
        <dbReference type="Pfam" id="PF13649"/>
    </source>
</evidence>
<evidence type="ECO:0000256" key="2">
    <source>
        <dbReference type="ARBA" id="ARBA00022679"/>
    </source>
</evidence>
<dbReference type="RefSeq" id="WP_108852154.1">
    <property type="nucleotide sequence ID" value="NZ_OMOQ01000001.1"/>
</dbReference>
<accession>A0A2R8B567</accession>
<dbReference type="Pfam" id="PF13649">
    <property type="entry name" value="Methyltransf_25"/>
    <property type="match status" value="1"/>
</dbReference>
<organism evidence="4 5">
    <name type="scientific">Albidovulum aquaemixtae</name>
    <dbReference type="NCBI Taxonomy" id="1542388"/>
    <lineage>
        <taxon>Bacteria</taxon>
        <taxon>Pseudomonadati</taxon>
        <taxon>Pseudomonadota</taxon>
        <taxon>Alphaproteobacteria</taxon>
        <taxon>Rhodobacterales</taxon>
        <taxon>Paracoccaceae</taxon>
        <taxon>Albidovulum</taxon>
    </lineage>
</organism>
<keyword evidence="2 4" id="KW-0808">Transferase</keyword>
<feature type="domain" description="Methyltransferase" evidence="3">
    <location>
        <begin position="36"/>
        <end position="126"/>
    </location>
</feature>
<dbReference type="EC" id="2.1.1.144" evidence="4"/>
<dbReference type="PANTHER" id="PTHR43861:SF1">
    <property type="entry name" value="TRANS-ACONITATE 2-METHYLTRANSFERASE"/>
    <property type="match status" value="1"/>
</dbReference>
<dbReference type="InterPro" id="IPR029063">
    <property type="entry name" value="SAM-dependent_MTases_sf"/>
</dbReference>
<sequence>MTQAFFTLHRDLPREGPGTAEDVRWALSIVGRPARVIDAACGPGADTVTLAEELPEARIEAVDRTTHFVAEARTRVARFGGRVSVREGDMRELTGPADLIWCAGALYFLGIETALPLWRRALAPGGKVAFSEPVFVTDPPSEAARAFWADYPGVGGAASIARRVEEAEYRAVATRTLTGQPWADYYLPMEARIERLRPGASGALAQVLDAAEREIALWRAAPDEVAYLLAVTEPA</sequence>
<evidence type="ECO:0000313" key="5">
    <source>
        <dbReference type="Proteomes" id="UP000244924"/>
    </source>
</evidence>
<proteinExistence type="predicted"/>
<dbReference type="EMBL" id="OMOQ01000001">
    <property type="protein sequence ID" value="SPH17748.1"/>
    <property type="molecule type" value="Genomic_DNA"/>
</dbReference>
<evidence type="ECO:0000256" key="1">
    <source>
        <dbReference type="ARBA" id="ARBA00022603"/>
    </source>
</evidence>
<dbReference type="OrthoDB" id="9808480at2"/>
<dbReference type="Proteomes" id="UP000244924">
    <property type="component" value="Unassembled WGS sequence"/>
</dbReference>
<dbReference type="SUPFAM" id="SSF53335">
    <property type="entry name" value="S-adenosyl-L-methionine-dependent methyltransferases"/>
    <property type="match status" value="1"/>
</dbReference>
<keyword evidence="5" id="KW-1185">Reference proteome</keyword>
<dbReference type="PANTHER" id="PTHR43861">
    <property type="entry name" value="TRANS-ACONITATE 2-METHYLTRANSFERASE-RELATED"/>
    <property type="match status" value="1"/>
</dbReference>
<dbReference type="CDD" id="cd02440">
    <property type="entry name" value="AdoMet_MTases"/>
    <property type="match status" value="1"/>
</dbReference>